<evidence type="ECO:0000313" key="2">
    <source>
        <dbReference type="Proteomes" id="UP000032874"/>
    </source>
</evidence>
<dbReference type="STRING" id="55207.KP22_19325"/>
<dbReference type="AlphaFoldDB" id="A0A093TZJ6"/>
<protein>
    <submittedName>
        <fullName evidence="1">Uncharacterized protein</fullName>
    </submittedName>
</protein>
<organism evidence="1 2">
    <name type="scientific">Pectobacterium betavasculorum</name>
    <dbReference type="NCBI Taxonomy" id="55207"/>
    <lineage>
        <taxon>Bacteria</taxon>
        <taxon>Pseudomonadati</taxon>
        <taxon>Pseudomonadota</taxon>
        <taxon>Gammaproteobacteria</taxon>
        <taxon>Enterobacterales</taxon>
        <taxon>Pectobacteriaceae</taxon>
        <taxon>Pectobacterium</taxon>
    </lineage>
</organism>
<reference evidence="1 2" key="1">
    <citation type="submission" date="2014-08" db="EMBL/GenBank/DDBJ databases">
        <title>Genome sequences of NCPPB Pectobacterium isolates.</title>
        <authorList>
            <person name="Glover R.H."/>
            <person name="Sapp M."/>
            <person name="Elphinstone J."/>
        </authorList>
    </citation>
    <scope>NUCLEOTIDE SEQUENCE [LARGE SCALE GENOMIC DNA]</scope>
    <source>
        <strain evidence="1 2">NCPPB 2795</strain>
    </source>
</reference>
<dbReference type="Proteomes" id="UP000032874">
    <property type="component" value="Unassembled WGS sequence"/>
</dbReference>
<gene>
    <name evidence="1" type="ORF">KP22_19325</name>
</gene>
<dbReference type="EMBL" id="JQHM01000016">
    <property type="protein sequence ID" value="KFX01423.1"/>
    <property type="molecule type" value="Genomic_DNA"/>
</dbReference>
<name>A0A093TZJ6_9GAMM</name>
<accession>A0A093TZJ6</accession>
<proteinExistence type="predicted"/>
<dbReference type="RefSeq" id="WP_039325777.1">
    <property type="nucleotide sequence ID" value="NZ_JQHM01000016.1"/>
</dbReference>
<comment type="caution">
    <text evidence="1">The sequence shown here is derived from an EMBL/GenBank/DDBJ whole genome shotgun (WGS) entry which is preliminary data.</text>
</comment>
<dbReference type="Gene3D" id="1.20.1270.180">
    <property type="match status" value="1"/>
</dbReference>
<dbReference type="eggNOG" id="ENOG502ZMTM">
    <property type="taxonomic scope" value="Bacteria"/>
</dbReference>
<sequence length="146" mass="16913">MRNIYLCMLILFAVNGISPAFSEIYLSKLELMEKTLCKDIMKGENYHEIYICTDRMLADSTKKLEQKNKEAISFLSKLITMEGEEDAVKLFKADQAAWKNYVVHRCAYKGHPFEKDSPVYLSNKDLCEAVENYRRIESLDGELNIP</sequence>
<evidence type="ECO:0000313" key="1">
    <source>
        <dbReference type="EMBL" id="KFX01423.1"/>
    </source>
</evidence>